<organism evidence="2 3">
    <name type="scientific">Rivibacter subsaxonicus</name>
    <dbReference type="NCBI Taxonomy" id="457575"/>
    <lineage>
        <taxon>Bacteria</taxon>
        <taxon>Pseudomonadati</taxon>
        <taxon>Pseudomonadota</taxon>
        <taxon>Betaproteobacteria</taxon>
        <taxon>Burkholderiales</taxon>
        <taxon>Rivibacter</taxon>
    </lineage>
</organism>
<evidence type="ECO:0000313" key="2">
    <source>
        <dbReference type="EMBL" id="RZU00701.1"/>
    </source>
</evidence>
<dbReference type="EMBL" id="SHKP01000005">
    <property type="protein sequence ID" value="RZU00701.1"/>
    <property type="molecule type" value="Genomic_DNA"/>
</dbReference>
<dbReference type="RefSeq" id="WP_130431142.1">
    <property type="nucleotide sequence ID" value="NZ_SHKP01000005.1"/>
</dbReference>
<comment type="caution">
    <text evidence="2">The sequence shown here is derived from an EMBL/GenBank/DDBJ whole genome shotgun (WGS) entry which is preliminary data.</text>
</comment>
<evidence type="ECO:0000313" key="3">
    <source>
        <dbReference type="Proteomes" id="UP000293671"/>
    </source>
</evidence>
<dbReference type="PIRSF" id="PIRSF028477">
    <property type="entry name" value="UCP028477"/>
    <property type="match status" value="1"/>
</dbReference>
<keyword evidence="1" id="KW-0732">Signal</keyword>
<gene>
    <name evidence="2" type="ORF">EV670_1412</name>
</gene>
<dbReference type="Pfam" id="PF09916">
    <property type="entry name" value="DUF2145"/>
    <property type="match status" value="1"/>
</dbReference>
<evidence type="ECO:0008006" key="4">
    <source>
        <dbReference type="Google" id="ProtNLM"/>
    </source>
</evidence>
<evidence type="ECO:0000256" key="1">
    <source>
        <dbReference type="SAM" id="SignalP"/>
    </source>
</evidence>
<feature type="chain" id="PRO_5021022439" description="DUF2145 domain-containing protein" evidence="1">
    <location>
        <begin position="23"/>
        <end position="299"/>
    </location>
</feature>
<name>A0A4Q7VVL7_9BURK</name>
<protein>
    <recommendedName>
        <fullName evidence="4">DUF2145 domain-containing protein</fullName>
    </recommendedName>
</protein>
<reference evidence="2 3" key="1">
    <citation type="submission" date="2019-02" db="EMBL/GenBank/DDBJ databases">
        <title>Genomic Encyclopedia of Type Strains, Phase IV (KMG-IV): sequencing the most valuable type-strain genomes for metagenomic binning, comparative biology and taxonomic classification.</title>
        <authorList>
            <person name="Goeker M."/>
        </authorList>
    </citation>
    <scope>NUCLEOTIDE SEQUENCE [LARGE SCALE GENOMIC DNA]</scope>
    <source>
        <strain evidence="2 3">DSM 19570</strain>
    </source>
</reference>
<dbReference type="Proteomes" id="UP000293671">
    <property type="component" value="Unassembled WGS sequence"/>
</dbReference>
<dbReference type="InterPro" id="IPR014547">
    <property type="entry name" value="UCP028477"/>
</dbReference>
<accession>A0A4Q7VVL7</accession>
<feature type="signal peptide" evidence="1">
    <location>
        <begin position="1"/>
        <end position="22"/>
    </location>
</feature>
<dbReference type="AlphaFoldDB" id="A0A4Q7VVL7"/>
<proteinExistence type="predicted"/>
<keyword evidence="3" id="KW-1185">Reference proteome</keyword>
<dbReference type="OrthoDB" id="9000139at2"/>
<sequence>MRAALRIALLGAALLGALPAQAGVLRVCDEPPEPSAAQQDLLLRFSAIVKDELERSGQPLALVARSGLDLARFGQRYSHAGISLKASGNTPWSVRQLYYACDEKRPRIYDQGLSGFLFGTDNLREGYISVLLLPAEAAAELERAALDDARAVQFLGPVYSANAYPYALKYQNCNQWVMELLAAAWSTPAPVQGREQAQQWLREAGYAPTRFEVGNPALMWAGSLVPWLHNDDHPADDLAQQRYQVSMPASIEGFVRQRLPQAQRIEFCHAERRVVVRRGWEAIADGCQPAAEDTVITLN</sequence>